<dbReference type="Gene3D" id="1.20.870.10">
    <property type="entry name" value="Son of sevenless (SoS) protein Chain: S domain 1"/>
    <property type="match status" value="1"/>
</dbReference>
<dbReference type="Pfam" id="PF00617">
    <property type="entry name" value="RasGEF"/>
    <property type="match status" value="1"/>
</dbReference>
<feature type="compositionally biased region" description="Low complexity" evidence="3">
    <location>
        <begin position="950"/>
        <end position="977"/>
    </location>
</feature>
<dbReference type="CDD" id="cd06224">
    <property type="entry name" value="REM"/>
    <property type="match status" value="1"/>
</dbReference>
<dbReference type="GO" id="GO:0005085">
    <property type="term" value="F:guanyl-nucleotide exchange factor activity"/>
    <property type="evidence" value="ECO:0007669"/>
    <property type="project" value="UniProtKB-KW"/>
</dbReference>
<dbReference type="FunCoup" id="A0A1Y2DN24">
    <property type="interactions" value="173"/>
</dbReference>
<dbReference type="SUPFAM" id="SSF48366">
    <property type="entry name" value="Ras GEF"/>
    <property type="match status" value="1"/>
</dbReference>
<feature type="compositionally biased region" description="Basic and acidic residues" evidence="3">
    <location>
        <begin position="83"/>
        <end position="107"/>
    </location>
</feature>
<feature type="region of interest" description="Disordered" evidence="3">
    <location>
        <begin position="1237"/>
        <end position="1274"/>
    </location>
</feature>
<dbReference type="EMBL" id="MCFJ01000012">
    <property type="protein sequence ID" value="ORY60045.1"/>
    <property type="molecule type" value="Genomic_DNA"/>
</dbReference>
<gene>
    <name evidence="6" type="ORF">BCR38DRAFT_350162</name>
</gene>
<organism evidence="6 7">
    <name type="scientific">Pseudomassariella vexata</name>
    <dbReference type="NCBI Taxonomy" id="1141098"/>
    <lineage>
        <taxon>Eukaryota</taxon>
        <taxon>Fungi</taxon>
        <taxon>Dikarya</taxon>
        <taxon>Ascomycota</taxon>
        <taxon>Pezizomycotina</taxon>
        <taxon>Sordariomycetes</taxon>
        <taxon>Xylariomycetidae</taxon>
        <taxon>Amphisphaeriales</taxon>
        <taxon>Pseudomassariaceae</taxon>
        <taxon>Pseudomassariella</taxon>
    </lineage>
</organism>
<dbReference type="InParanoid" id="A0A1Y2DN24"/>
<dbReference type="Proteomes" id="UP000193689">
    <property type="component" value="Unassembled WGS sequence"/>
</dbReference>
<feature type="region of interest" description="Disordered" evidence="3">
    <location>
        <begin position="783"/>
        <end position="810"/>
    </location>
</feature>
<dbReference type="GeneID" id="63772759"/>
<dbReference type="InterPro" id="IPR036964">
    <property type="entry name" value="RASGEF_cat_dom_sf"/>
</dbReference>
<reference evidence="6 7" key="1">
    <citation type="submission" date="2016-07" db="EMBL/GenBank/DDBJ databases">
        <title>Pervasive Adenine N6-methylation of Active Genes in Fungi.</title>
        <authorList>
            <consortium name="DOE Joint Genome Institute"/>
            <person name="Mondo S.J."/>
            <person name="Dannebaum R.O."/>
            <person name="Kuo R.C."/>
            <person name="Labutti K."/>
            <person name="Haridas S."/>
            <person name="Kuo A."/>
            <person name="Salamov A."/>
            <person name="Ahrendt S.R."/>
            <person name="Lipzen A."/>
            <person name="Sullivan W."/>
            <person name="Andreopoulos W.B."/>
            <person name="Clum A."/>
            <person name="Lindquist E."/>
            <person name="Daum C."/>
            <person name="Ramamoorthy G.K."/>
            <person name="Gryganskyi A."/>
            <person name="Culley D."/>
            <person name="Magnuson J.K."/>
            <person name="James T.Y."/>
            <person name="O'Malley M.A."/>
            <person name="Stajich J.E."/>
            <person name="Spatafora J.W."/>
            <person name="Visel A."/>
            <person name="Grigoriev I.V."/>
        </authorList>
    </citation>
    <scope>NUCLEOTIDE SEQUENCE [LARGE SCALE GENOMIC DNA]</scope>
    <source>
        <strain evidence="6 7">CBS 129021</strain>
    </source>
</reference>
<dbReference type="GO" id="GO:0007265">
    <property type="term" value="P:Ras protein signal transduction"/>
    <property type="evidence" value="ECO:0007669"/>
    <property type="project" value="TreeGrafter"/>
</dbReference>
<sequence>MEADALASHSTFALSTRLNSNSRRQLRRDLSTRSQKSQKLTELREARQRRSPPLPVGTQPDSPAKPRSRPSPTTAPKPLLPATERRSGNDGKHTKSKKESEGDKWDIAPDGGSAGREGRQFTVANVGNNGKIYLRPTVRPANQRYPQPHFVFPVTPPSTAGLDAFSSRRDIGDGTSDFYGSQSQLTPLTAPSSPELSRQSRPFDPRISRRSSHHRRAVSESTIQDPSIARESDIGGFKVVISKPRNESRARTTEDLDADGMPLLQVSIPTWKLGTPQFTTRGTPIIRGSSYAPTEDVRSSNVSFFPRSHVNSLHNTLHPQSSNTTKPSPTPHITLPSPHMLDPTSPRPTIPSRATCLLTDLVIEPGMFDSLTFKPFCDDRSIVRYSSNTGAVTAAAPSRLVAEITSPSFLDYELLSDFFLTFRAFLETSDLLRMLIARLKWALRRDDETGMVVRVRTFVAIRHWILNYFVDDFVVDYHLRVTFCDLLNEFVNEISQAPRGHKTQIKILSELKKCWRRVCSQYWDGPEFDSNLAPEFPIAPGGIAGHRNPSLDPSFWETKSYDPPCLGLEFSEHEARGETSFYLDVDKAGHINSVMHVGERPSTPPSRHTASSERTRTRASPTSIASLDVISCSFPIKSMRIPDPATNYPMTTHPVDPSSVYANTDPIAPTPRALTGKRVRPHKRNNSIADSLREHTTTEKVIYKNAEFLLALPYAGSLVRGNLLPPGQAFVDVMPPSSAGGSRQTTVFQPSPQVQKDKSAASAVSGAGMRKLLGSVSRALSNNKGQAVSPTQGNFLNTSPTGPRGVTANRIPGTAVVPQASPQRPNDYRPAVRVDILGAEVAEDFKKAVREDSVDAATHALASKILSESYGYSAAQLNSSFDLPLGSGFRPFSDAAITAGSKSIVIVDDTFPSDYPAMTGALLPLNDSGDNFAGSFARPEADPTPPNTPPGRNLLNNPSSSSYPRGQHVLSPSLPLEDPLPPFVPDLATLGGKRLSEDTGTRPSIDRPSMCYIKQSPNRHPLTSMRYHKRQQSSRSFRSKRSNARSMARSVAHRRWASFQSVIPQSIKSFDATTYSEAASVASEVMSPPARMLRRRPGGDLRGVQNVAELDAFPLQRSRSVGSLTIYSESLRSSYLCSRRRDSCDGFVDVVSSDYSHNRQEVFSLGTLAEKTPQHHEVSLFTTHSSKPVMRPSFEAEAQKLAQIPDDLDDDGGVESALAKLEGKIYEKKLAKLPVSMQPSNESVPGVANHSVGSAADLPVEHPTTPEKEKKRHRIQHVGDEHMLPHGTEAKTRSTRHVSETLGVKSFLSGSQESYSSIPLLDRGLTDGGRSKTNTQWTNQSILQGPEDNQTPVDEASPSCTSFEFIQKTQSMDQIKPVSNATRSSDFQSFRDVYSDRDSDLSSELSLEVVESDDYAAKSARRPSTINTEIPTNVNAQAHRLIDDHPPSPPTTMEQVLQLSPETACVPQLHENQIWEQKSLPSTPDTTPFTAMYQQRMASPRDPTGTREAIRHTPRFQDDMSEQSSVHLPFILAFDSEVLAQQFTLIEKDALNEVDWKELIDMRWKNSHSDCRSWVDFLRNSDARGVEVVVARFNIMVKWTISEIVLTRDIEERARCIIKFLHIAAHCRKFRNFATMSQIALALTSNEVARLTKTWTMVPPHDLRTMQELETLVSPTKNFYNLRAEMEGGATTADTGCIPFVGIYTHDLLFNSQRPSEIASSPTTAPLVNFERCRIAASVVKTLLRLLEASTLYEFQPIEGITERCLWMTALNDDEIRRHSEGLEPSPV</sequence>
<dbReference type="InterPro" id="IPR000651">
    <property type="entry name" value="Ras-like_Gua-exchang_fac_N"/>
</dbReference>
<feature type="region of interest" description="Disordered" evidence="3">
    <location>
        <begin position="164"/>
        <end position="224"/>
    </location>
</feature>
<dbReference type="InterPro" id="IPR023578">
    <property type="entry name" value="Ras_GEF_dom_sf"/>
</dbReference>
<feature type="compositionally biased region" description="Polar residues" evidence="3">
    <location>
        <begin position="315"/>
        <end position="327"/>
    </location>
</feature>
<feature type="compositionally biased region" description="Basic and acidic residues" evidence="3">
    <location>
        <begin position="39"/>
        <end position="48"/>
    </location>
</feature>
<evidence type="ECO:0000256" key="2">
    <source>
        <dbReference type="PROSITE-ProRule" id="PRU00168"/>
    </source>
</evidence>
<dbReference type="SMART" id="SM00229">
    <property type="entry name" value="RasGEFN"/>
    <property type="match status" value="1"/>
</dbReference>
<feature type="region of interest" description="Disordered" evidence="3">
    <location>
        <begin position="737"/>
        <end position="765"/>
    </location>
</feature>
<dbReference type="InterPro" id="IPR001895">
    <property type="entry name" value="RASGEF_cat_dom"/>
</dbReference>
<keyword evidence="7" id="KW-1185">Reference proteome</keyword>
<feature type="region of interest" description="Disordered" evidence="3">
    <location>
        <begin position="595"/>
        <end position="621"/>
    </location>
</feature>
<dbReference type="PANTHER" id="PTHR23113">
    <property type="entry name" value="GUANINE NUCLEOTIDE EXCHANGE FACTOR"/>
    <property type="match status" value="1"/>
</dbReference>
<feature type="compositionally biased region" description="Basic residues" evidence="3">
    <location>
        <begin position="1026"/>
        <end position="1043"/>
    </location>
</feature>
<feature type="domain" description="N-terminal Ras-GEF" evidence="5">
    <location>
        <begin position="388"/>
        <end position="515"/>
    </location>
</feature>
<dbReference type="OrthoDB" id="10254377at2759"/>
<evidence type="ECO:0008006" key="8">
    <source>
        <dbReference type="Google" id="ProtNLM"/>
    </source>
</evidence>
<feature type="compositionally biased region" description="Polar residues" evidence="3">
    <location>
        <begin position="739"/>
        <end position="754"/>
    </location>
</feature>
<evidence type="ECO:0000256" key="3">
    <source>
        <dbReference type="SAM" id="MobiDB-lite"/>
    </source>
</evidence>
<feature type="compositionally biased region" description="Low complexity" evidence="3">
    <location>
        <begin position="14"/>
        <end position="23"/>
    </location>
</feature>
<feature type="compositionally biased region" description="Polar residues" evidence="3">
    <location>
        <begin position="178"/>
        <end position="200"/>
    </location>
</feature>
<dbReference type="Pfam" id="PF00618">
    <property type="entry name" value="RasGEF_N"/>
    <property type="match status" value="1"/>
</dbReference>
<proteinExistence type="predicted"/>
<dbReference type="PANTHER" id="PTHR23113:SF363">
    <property type="entry name" value="PROTEIN SON OF SEVENLESS"/>
    <property type="match status" value="1"/>
</dbReference>
<accession>A0A1Y2DN24</accession>
<comment type="caution">
    <text evidence="6">The sequence shown here is derived from an EMBL/GenBank/DDBJ whole genome shotgun (WGS) entry which is preliminary data.</text>
</comment>
<feature type="domain" description="Ras-GEF" evidence="4">
    <location>
        <begin position="1535"/>
        <end position="1786"/>
    </location>
</feature>
<name>A0A1Y2DN24_9PEZI</name>
<dbReference type="InterPro" id="IPR008937">
    <property type="entry name" value="Ras-like_GEF"/>
</dbReference>
<feature type="region of interest" description="Disordered" evidence="3">
    <location>
        <begin position="1"/>
        <end position="118"/>
    </location>
</feature>
<dbReference type="GO" id="GO:0005886">
    <property type="term" value="C:plasma membrane"/>
    <property type="evidence" value="ECO:0007669"/>
    <property type="project" value="TreeGrafter"/>
</dbReference>
<evidence type="ECO:0000259" key="5">
    <source>
        <dbReference type="PROSITE" id="PS50212"/>
    </source>
</evidence>
<keyword evidence="1 2" id="KW-0344">Guanine-nucleotide releasing factor</keyword>
<protein>
    <recommendedName>
        <fullName evidence="8">Ras guanine nucleotide exchange factor domain-containing protein</fullName>
    </recommendedName>
</protein>
<dbReference type="RefSeq" id="XP_040712479.1">
    <property type="nucleotide sequence ID" value="XM_040856547.1"/>
</dbReference>
<dbReference type="SMART" id="SM00147">
    <property type="entry name" value="RasGEF"/>
    <property type="match status" value="1"/>
</dbReference>
<dbReference type="Gene3D" id="1.10.840.10">
    <property type="entry name" value="Ras guanine-nucleotide exchange factors catalytic domain"/>
    <property type="match status" value="1"/>
</dbReference>
<dbReference type="PROSITE" id="PS50212">
    <property type="entry name" value="RASGEF_NTER"/>
    <property type="match status" value="1"/>
</dbReference>
<evidence type="ECO:0000256" key="1">
    <source>
        <dbReference type="ARBA" id="ARBA00022658"/>
    </source>
</evidence>
<evidence type="ECO:0000313" key="6">
    <source>
        <dbReference type="EMBL" id="ORY60045.1"/>
    </source>
</evidence>
<evidence type="ECO:0000259" key="4">
    <source>
        <dbReference type="PROSITE" id="PS50009"/>
    </source>
</evidence>
<dbReference type="STRING" id="1141098.A0A1Y2DN24"/>
<dbReference type="PROSITE" id="PS50009">
    <property type="entry name" value="RASGEF_CAT"/>
    <property type="match status" value="1"/>
</dbReference>
<evidence type="ECO:0000313" key="7">
    <source>
        <dbReference type="Proteomes" id="UP000193689"/>
    </source>
</evidence>
<feature type="region of interest" description="Disordered" evidence="3">
    <location>
        <begin position="315"/>
        <end position="348"/>
    </location>
</feature>
<feature type="region of interest" description="Disordered" evidence="3">
    <location>
        <begin position="932"/>
        <end position="1045"/>
    </location>
</feature>
<feature type="compositionally biased region" description="Polar residues" evidence="3">
    <location>
        <begin position="783"/>
        <end position="801"/>
    </location>
</feature>